<dbReference type="InterPro" id="IPR009057">
    <property type="entry name" value="Homeodomain-like_sf"/>
</dbReference>
<evidence type="ECO:0000259" key="5">
    <source>
        <dbReference type="PROSITE" id="PS01124"/>
    </source>
</evidence>
<dbReference type="InterPro" id="IPR018060">
    <property type="entry name" value="HTH_AraC"/>
</dbReference>
<dbReference type="PANTHER" id="PTHR46796:SF13">
    <property type="entry name" value="HTH-TYPE TRANSCRIPTIONAL ACTIVATOR RHAS"/>
    <property type="match status" value="1"/>
</dbReference>
<dbReference type="SMART" id="SM00342">
    <property type="entry name" value="HTH_ARAC"/>
    <property type="match status" value="1"/>
</dbReference>
<evidence type="ECO:0000256" key="3">
    <source>
        <dbReference type="ARBA" id="ARBA00023163"/>
    </source>
</evidence>
<feature type="domain" description="HTH araC/xylS-type" evidence="5">
    <location>
        <begin position="176"/>
        <end position="274"/>
    </location>
</feature>
<evidence type="ECO:0000256" key="1">
    <source>
        <dbReference type="ARBA" id="ARBA00023015"/>
    </source>
</evidence>
<reference evidence="6" key="1">
    <citation type="submission" date="2022-11" db="EMBL/GenBank/DDBJ databases">
        <title>Minimal conservation of predation-associated metabolite biosynthetic gene clusters underscores biosynthetic potential of Myxococcota including descriptions for ten novel species: Archangium lansinium sp. nov., Myxococcus landrumus sp. nov., Nannocystis bai.</title>
        <authorList>
            <person name="Ahearne A."/>
            <person name="Stevens C."/>
            <person name="Phillips K."/>
        </authorList>
    </citation>
    <scope>NUCLEOTIDE SEQUENCE</scope>
    <source>
        <strain evidence="6">Na p29</strain>
    </source>
</reference>
<protein>
    <submittedName>
        <fullName evidence="6">AraC family transcriptional regulator</fullName>
    </submittedName>
</protein>
<dbReference type="InterPro" id="IPR032783">
    <property type="entry name" value="AraC_lig"/>
</dbReference>
<keyword evidence="3" id="KW-0804">Transcription</keyword>
<dbReference type="EMBL" id="JAPNKE010000002">
    <property type="protein sequence ID" value="MCY1009378.1"/>
    <property type="molecule type" value="Genomic_DNA"/>
</dbReference>
<feature type="region of interest" description="Disordered" evidence="4">
    <location>
        <begin position="1"/>
        <end position="27"/>
    </location>
</feature>
<evidence type="ECO:0000313" key="6">
    <source>
        <dbReference type="EMBL" id="MCY1009378.1"/>
    </source>
</evidence>
<organism evidence="6 7">
    <name type="scientific">Nannocystis pusilla</name>
    <dbReference type="NCBI Taxonomy" id="889268"/>
    <lineage>
        <taxon>Bacteria</taxon>
        <taxon>Pseudomonadati</taxon>
        <taxon>Myxococcota</taxon>
        <taxon>Polyangia</taxon>
        <taxon>Nannocystales</taxon>
        <taxon>Nannocystaceae</taxon>
        <taxon>Nannocystis</taxon>
    </lineage>
</organism>
<gene>
    <name evidence="6" type="ORF">OV079_28200</name>
</gene>
<keyword evidence="1" id="KW-0805">Transcription regulation</keyword>
<dbReference type="PANTHER" id="PTHR46796">
    <property type="entry name" value="HTH-TYPE TRANSCRIPTIONAL ACTIVATOR RHAS-RELATED"/>
    <property type="match status" value="1"/>
</dbReference>
<dbReference type="GO" id="GO:0003700">
    <property type="term" value="F:DNA-binding transcription factor activity"/>
    <property type="evidence" value="ECO:0007669"/>
    <property type="project" value="InterPro"/>
</dbReference>
<dbReference type="InterPro" id="IPR020449">
    <property type="entry name" value="Tscrpt_reg_AraC-type_HTH"/>
</dbReference>
<dbReference type="PRINTS" id="PR00032">
    <property type="entry name" value="HTHARAC"/>
</dbReference>
<dbReference type="SUPFAM" id="SSF46689">
    <property type="entry name" value="Homeodomain-like"/>
    <property type="match status" value="2"/>
</dbReference>
<sequence>MADELDEQLPRGVSVSRRQGAPPWQVDAGEQPSLHVVVEGSFHLVQHEQRVLELAPGDLVLVGAGPPGPALREPRLRCLPAPPGARSPQAELLSATYAAAPAELPGLAPVVHLPAANTRDSPGLLAIVNLLRAALADPGTGQEALARSLLQPLLAYTLHSHRRTLTAPRPVDRRIARALQLMQAKPTERWTVAALAKAAGLSRAAFARRFLAELGVPPLRHLTAIRMQRAARRLAESDDSLAAVAAEVGYDSEFAFSRAFKRHVGEAPAAFRRRCSGQGAALVLPVVCAAA</sequence>
<evidence type="ECO:0000256" key="4">
    <source>
        <dbReference type="SAM" id="MobiDB-lite"/>
    </source>
</evidence>
<keyword evidence="2" id="KW-0238">DNA-binding</keyword>
<dbReference type="Proteomes" id="UP001150924">
    <property type="component" value="Unassembled WGS sequence"/>
</dbReference>
<dbReference type="Gene3D" id="1.10.10.60">
    <property type="entry name" value="Homeodomain-like"/>
    <property type="match status" value="2"/>
</dbReference>
<dbReference type="GO" id="GO:0043565">
    <property type="term" value="F:sequence-specific DNA binding"/>
    <property type="evidence" value="ECO:0007669"/>
    <property type="project" value="InterPro"/>
</dbReference>
<proteinExistence type="predicted"/>
<evidence type="ECO:0000256" key="2">
    <source>
        <dbReference type="ARBA" id="ARBA00023125"/>
    </source>
</evidence>
<dbReference type="InterPro" id="IPR050204">
    <property type="entry name" value="AraC_XylS_family_regulators"/>
</dbReference>
<keyword evidence="7" id="KW-1185">Reference proteome</keyword>
<accession>A0A9X3F0W3</accession>
<dbReference type="PROSITE" id="PS00041">
    <property type="entry name" value="HTH_ARAC_FAMILY_1"/>
    <property type="match status" value="1"/>
</dbReference>
<evidence type="ECO:0000313" key="7">
    <source>
        <dbReference type="Proteomes" id="UP001150924"/>
    </source>
</evidence>
<dbReference type="InterPro" id="IPR018062">
    <property type="entry name" value="HTH_AraC-typ_CS"/>
</dbReference>
<dbReference type="Pfam" id="PF12833">
    <property type="entry name" value="HTH_18"/>
    <property type="match status" value="1"/>
</dbReference>
<name>A0A9X3F0W3_9BACT</name>
<comment type="caution">
    <text evidence="6">The sequence shown here is derived from an EMBL/GenBank/DDBJ whole genome shotgun (WGS) entry which is preliminary data.</text>
</comment>
<dbReference type="RefSeq" id="WP_267772042.1">
    <property type="nucleotide sequence ID" value="NZ_JAPNKE010000002.1"/>
</dbReference>
<dbReference type="AlphaFoldDB" id="A0A9X3F0W3"/>
<dbReference type="Pfam" id="PF12852">
    <property type="entry name" value="Cupin_6"/>
    <property type="match status" value="1"/>
</dbReference>
<dbReference type="PROSITE" id="PS01124">
    <property type="entry name" value="HTH_ARAC_FAMILY_2"/>
    <property type="match status" value="1"/>
</dbReference>